<dbReference type="Gene3D" id="2.60.120.590">
    <property type="entry name" value="Alpha-ketoglutarate-dependent dioxygenase AlkB-like"/>
    <property type="match status" value="1"/>
</dbReference>
<dbReference type="PROSITE" id="PS51471">
    <property type="entry name" value="FE2OG_OXY"/>
    <property type="match status" value="1"/>
</dbReference>
<organism evidence="2 3">
    <name type="scientific">Prescottella agglutinans</name>
    <dbReference type="NCBI Taxonomy" id="1644129"/>
    <lineage>
        <taxon>Bacteria</taxon>
        <taxon>Bacillati</taxon>
        <taxon>Actinomycetota</taxon>
        <taxon>Actinomycetes</taxon>
        <taxon>Mycobacteriales</taxon>
        <taxon>Nocardiaceae</taxon>
        <taxon>Prescottella</taxon>
    </lineage>
</organism>
<name>A0ABT6MKT9_9NOCA</name>
<keyword evidence="2" id="KW-0223">Dioxygenase</keyword>
<dbReference type="SUPFAM" id="SSF51197">
    <property type="entry name" value="Clavaminate synthase-like"/>
    <property type="match status" value="1"/>
</dbReference>
<protein>
    <submittedName>
        <fullName evidence="2">Alkylated DNA repair dioxygenase AlkB</fullName>
    </submittedName>
</protein>
<reference evidence="2 3" key="1">
    <citation type="submission" date="2023-04" db="EMBL/GenBank/DDBJ databases">
        <title>Forest soil microbial communities from Buena Vista Peninsula, Colon Province, Panama.</title>
        <authorList>
            <person name="Bouskill N."/>
        </authorList>
    </citation>
    <scope>NUCLEOTIDE SEQUENCE [LARGE SCALE GENOMIC DNA]</scope>
    <source>
        <strain evidence="2 3">CFH S0262</strain>
    </source>
</reference>
<dbReference type="PANTHER" id="PTHR31212">
    <property type="entry name" value="ALPHA-KETOGLUTARATE-DEPENDENT DIOXYGENASE ALKB HOMOLOG 3"/>
    <property type="match status" value="1"/>
</dbReference>
<sequence>MKPSSSSSAGVPGLEVALDVISPELSARVRAHLMNEDRHHVSEIITDSERHLAPRLTSSYSDAPLSLDGMQRSLPWTDSLAQVRDVVARRFDAHFNYALANLYRDRADHTGWHCDKASLHEPGSKIAIVSFGATRSLEVRPLAGGVTSRFELIDSSVALMDLNMQQTHEHRIPPERRETNSRLSITLREIIILPKYLNHSDQPSS</sequence>
<gene>
    <name evidence="2" type="ORF">M2280_006181</name>
</gene>
<dbReference type="Proteomes" id="UP001160334">
    <property type="component" value="Unassembled WGS sequence"/>
</dbReference>
<keyword evidence="3" id="KW-1185">Reference proteome</keyword>
<dbReference type="RefSeq" id="WP_280764086.1">
    <property type="nucleotide sequence ID" value="NZ_JARXVC010000030.1"/>
</dbReference>
<keyword evidence="2" id="KW-0560">Oxidoreductase</keyword>
<accession>A0ABT6MKT9</accession>
<dbReference type="EMBL" id="JARXVC010000030">
    <property type="protein sequence ID" value="MDH6284917.1"/>
    <property type="molecule type" value="Genomic_DNA"/>
</dbReference>
<comment type="caution">
    <text evidence="2">The sequence shown here is derived from an EMBL/GenBank/DDBJ whole genome shotgun (WGS) entry which is preliminary data.</text>
</comment>
<dbReference type="InterPro" id="IPR005123">
    <property type="entry name" value="Oxoglu/Fe-dep_dioxygenase_dom"/>
</dbReference>
<feature type="domain" description="Fe2OG dioxygenase" evidence="1">
    <location>
        <begin position="94"/>
        <end position="191"/>
    </location>
</feature>
<dbReference type="InterPro" id="IPR037151">
    <property type="entry name" value="AlkB-like_sf"/>
</dbReference>
<dbReference type="InterPro" id="IPR032854">
    <property type="entry name" value="ALKBH3"/>
</dbReference>
<evidence type="ECO:0000313" key="2">
    <source>
        <dbReference type="EMBL" id="MDH6284917.1"/>
    </source>
</evidence>
<evidence type="ECO:0000259" key="1">
    <source>
        <dbReference type="PROSITE" id="PS51471"/>
    </source>
</evidence>
<dbReference type="GO" id="GO:0051213">
    <property type="term" value="F:dioxygenase activity"/>
    <property type="evidence" value="ECO:0007669"/>
    <property type="project" value="UniProtKB-KW"/>
</dbReference>
<proteinExistence type="predicted"/>
<evidence type="ECO:0000313" key="3">
    <source>
        <dbReference type="Proteomes" id="UP001160334"/>
    </source>
</evidence>
<dbReference type="Pfam" id="PF13532">
    <property type="entry name" value="2OG-FeII_Oxy_2"/>
    <property type="match status" value="1"/>
</dbReference>
<dbReference type="PANTHER" id="PTHR31212:SF4">
    <property type="entry name" value="ALPHA-KETOGLUTARATE-DEPENDENT DIOXYGENASE ALKB HOMOLOG 3"/>
    <property type="match status" value="1"/>
</dbReference>
<dbReference type="InterPro" id="IPR027450">
    <property type="entry name" value="AlkB-like"/>
</dbReference>